<evidence type="ECO:0000313" key="2">
    <source>
        <dbReference type="EMBL" id="KAJ1194396.1"/>
    </source>
</evidence>
<dbReference type="Proteomes" id="UP001066276">
    <property type="component" value="Chromosome 2_2"/>
</dbReference>
<name>A0AAV7V1E0_PLEWA</name>
<comment type="caution">
    <text evidence="2">The sequence shown here is derived from an EMBL/GenBank/DDBJ whole genome shotgun (WGS) entry which is preliminary data.</text>
</comment>
<evidence type="ECO:0000256" key="1">
    <source>
        <dbReference type="SAM" id="MobiDB-lite"/>
    </source>
</evidence>
<proteinExistence type="predicted"/>
<accession>A0AAV7V1E0</accession>
<dbReference type="EMBL" id="JANPWB010000004">
    <property type="protein sequence ID" value="KAJ1194396.1"/>
    <property type="molecule type" value="Genomic_DNA"/>
</dbReference>
<keyword evidence="3" id="KW-1185">Reference proteome</keyword>
<feature type="region of interest" description="Disordered" evidence="1">
    <location>
        <begin position="17"/>
        <end position="78"/>
    </location>
</feature>
<sequence length="78" mass="8648">MPWRRSEYCTTVWACPRQGRGRESQGDGGASVGDPARAQGKKKGERTCRERKVRHPAAGAGEPARRANLRRQPTDSSR</sequence>
<evidence type="ECO:0000313" key="3">
    <source>
        <dbReference type="Proteomes" id="UP001066276"/>
    </source>
</evidence>
<gene>
    <name evidence="2" type="ORF">NDU88_003685</name>
</gene>
<protein>
    <submittedName>
        <fullName evidence="2">Uncharacterized protein</fullName>
    </submittedName>
</protein>
<dbReference type="AlphaFoldDB" id="A0AAV7V1E0"/>
<reference evidence="2" key="1">
    <citation type="journal article" date="2022" name="bioRxiv">
        <title>Sequencing and chromosome-scale assembly of the giantPleurodeles waltlgenome.</title>
        <authorList>
            <person name="Brown T."/>
            <person name="Elewa A."/>
            <person name="Iarovenko S."/>
            <person name="Subramanian E."/>
            <person name="Araus A.J."/>
            <person name="Petzold A."/>
            <person name="Susuki M."/>
            <person name="Suzuki K.-i.T."/>
            <person name="Hayashi T."/>
            <person name="Toyoda A."/>
            <person name="Oliveira C."/>
            <person name="Osipova E."/>
            <person name="Leigh N.D."/>
            <person name="Simon A."/>
            <person name="Yun M.H."/>
        </authorList>
    </citation>
    <scope>NUCLEOTIDE SEQUENCE</scope>
    <source>
        <strain evidence="2">20211129_DDA</strain>
        <tissue evidence="2">Liver</tissue>
    </source>
</reference>
<organism evidence="2 3">
    <name type="scientific">Pleurodeles waltl</name>
    <name type="common">Iberian ribbed newt</name>
    <dbReference type="NCBI Taxonomy" id="8319"/>
    <lineage>
        <taxon>Eukaryota</taxon>
        <taxon>Metazoa</taxon>
        <taxon>Chordata</taxon>
        <taxon>Craniata</taxon>
        <taxon>Vertebrata</taxon>
        <taxon>Euteleostomi</taxon>
        <taxon>Amphibia</taxon>
        <taxon>Batrachia</taxon>
        <taxon>Caudata</taxon>
        <taxon>Salamandroidea</taxon>
        <taxon>Salamandridae</taxon>
        <taxon>Pleurodelinae</taxon>
        <taxon>Pleurodeles</taxon>
    </lineage>
</organism>